<dbReference type="SUPFAM" id="SSF53474">
    <property type="entry name" value="alpha/beta-Hydrolases"/>
    <property type="match status" value="1"/>
</dbReference>
<evidence type="ECO:0000313" key="5">
    <source>
        <dbReference type="Proteomes" id="UP000774570"/>
    </source>
</evidence>
<dbReference type="PANTHER" id="PTHR43798:SF31">
    <property type="entry name" value="AB HYDROLASE SUPERFAMILY PROTEIN YCLE"/>
    <property type="match status" value="1"/>
</dbReference>
<dbReference type="Proteomes" id="UP000774570">
    <property type="component" value="Unassembled WGS sequence"/>
</dbReference>
<feature type="signal peptide" evidence="2">
    <location>
        <begin position="1"/>
        <end position="24"/>
    </location>
</feature>
<organism evidence="4 5">
    <name type="scientific">Actinomadura parmotrematis</name>
    <dbReference type="NCBI Taxonomy" id="2864039"/>
    <lineage>
        <taxon>Bacteria</taxon>
        <taxon>Bacillati</taxon>
        <taxon>Actinomycetota</taxon>
        <taxon>Actinomycetes</taxon>
        <taxon>Streptosporangiales</taxon>
        <taxon>Thermomonosporaceae</taxon>
        <taxon>Actinomadura</taxon>
    </lineage>
</organism>
<comment type="caution">
    <text evidence="4">The sequence shown here is derived from an EMBL/GenBank/DDBJ whole genome shotgun (WGS) entry which is preliminary data.</text>
</comment>
<dbReference type="GO" id="GO:0016787">
    <property type="term" value="F:hydrolase activity"/>
    <property type="evidence" value="ECO:0007669"/>
    <property type="project" value="UniProtKB-KW"/>
</dbReference>
<keyword evidence="1 4" id="KW-0378">Hydrolase</keyword>
<dbReference type="PANTHER" id="PTHR43798">
    <property type="entry name" value="MONOACYLGLYCEROL LIPASE"/>
    <property type="match status" value="1"/>
</dbReference>
<accession>A0ABS7G162</accession>
<keyword evidence="2" id="KW-0732">Signal</keyword>
<evidence type="ECO:0000313" key="4">
    <source>
        <dbReference type="EMBL" id="MBW8486449.1"/>
    </source>
</evidence>
<feature type="chain" id="PRO_5045328689" evidence="2">
    <location>
        <begin position="25"/>
        <end position="333"/>
    </location>
</feature>
<dbReference type="InterPro" id="IPR000073">
    <property type="entry name" value="AB_hydrolase_1"/>
</dbReference>
<dbReference type="RefSeq" id="WP_220169686.1">
    <property type="nucleotide sequence ID" value="NZ_JAIBOA010000023.1"/>
</dbReference>
<gene>
    <name evidence="4" type="ORF">K1Y72_29065</name>
</gene>
<keyword evidence="5" id="KW-1185">Reference proteome</keyword>
<evidence type="ECO:0000259" key="3">
    <source>
        <dbReference type="Pfam" id="PF12697"/>
    </source>
</evidence>
<dbReference type="Pfam" id="PF12697">
    <property type="entry name" value="Abhydrolase_6"/>
    <property type="match status" value="1"/>
</dbReference>
<dbReference type="EMBL" id="JAIBOA010000023">
    <property type="protein sequence ID" value="MBW8486449.1"/>
    <property type="molecule type" value="Genomic_DNA"/>
</dbReference>
<evidence type="ECO:0000256" key="2">
    <source>
        <dbReference type="SAM" id="SignalP"/>
    </source>
</evidence>
<dbReference type="InterPro" id="IPR050266">
    <property type="entry name" value="AB_hydrolase_sf"/>
</dbReference>
<sequence length="333" mass="33800">MRTRILLAALGLVVAASAPAPAPAAVAGTRAAGCRSTAFDVDLGPAGPARVTGVRCGPPGGTVQVLVPGLTYDSRYWLRRPAPDLPSYAAAMAAAGIATVALDRPGTGGGTRPDAAAVGLDASVAAVHRVVAVLRAEGRRTVVLAGHSFGSGVALAEAARYGDVDGVIATAFLHGAGPSGFGFLSSLHPASEDPVLAPENPPAGYETTKPGTRDALFYTADDSDAATRAADEATKSTVTSGERADASKVVSDIGLTRSVRVPVLLADGQDDALLCGIPGCFSADYVRAFESLFYDARTGPTVFLLPGAGHALGLHRNAPLFFRTAVRWTEGIG</sequence>
<protein>
    <submittedName>
        <fullName evidence="4">Alpha/beta hydrolase</fullName>
    </submittedName>
</protein>
<dbReference type="Gene3D" id="3.40.50.1820">
    <property type="entry name" value="alpha/beta hydrolase"/>
    <property type="match status" value="1"/>
</dbReference>
<evidence type="ECO:0000256" key="1">
    <source>
        <dbReference type="ARBA" id="ARBA00022801"/>
    </source>
</evidence>
<feature type="domain" description="AB hydrolase-1" evidence="3">
    <location>
        <begin position="65"/>
        <end position="314"/>
    </location>
</feature>
<reference evidence="4 5" key="1">
    <citation type="submission" date="2021-07" db="EMBL/GenBank/DDBJ databases">
        <title>Actinomadura sp. PM05-2 isolated from lichen.</title>
        <authorList>
            <person name="Somphong A."/>
            <person name="Phongsopitanun W."/>
            <person name="Tanasupawat S."/>
            <person name="Peongsungnone V."/>
        </authorList>
    </citation>
    <scope>NUCLEOTIDE SEQUENCE [LARGE SCALE GENOMIC DNA]</scope>
    <source>
        <strain evidence="4 5">PM05-2</strain>
    </source>
</reference>
<proteinExistence type="predicted"/>
<name>A0ABS7G162_9ACTN</name>
<dbReference type="InterPro" id="IPR029058">
    <property type="entry name" value="AB_hydrolase_fold"/>
</dbReference>